<accession>A0A2X1N4Q4</accession>
<organism evidence="1 2">
    <name type="scientific">Escherichia coli</name>
    <dbReference type="NCBI Taxonomy" id="562"/>
    <lineage>
        <taxon>Bacteria</taxon>
        <taxon>Pseudomonadati</taxon>
        <taxon>Pseudomonadota</taxon>
        <taxon>Gammaproteobacteria</taxon>
        <taxon>Enterobacterales</taxon>
        <taxon>Enterobacteriaceae</taxon>
        <taxon>Escherichia</taxon>
    </lineage>
</organism>
<name>A0A2X1N4Q4_ECOLX</name>
<sequence>MRANISVHEPRQPQDIDTMFTFSMEGNNQPTAHRSQVPFAWAPGWNSPQAWNKFQDEVGGKLRFGDPGVRLFETSEMVWITSPAYRHASSRRTGNGVSRRITTCLAAMNCHSVLRSSRAVCRSRTSNSTQRMPRS</sequence>
<reference evidence="1 2" key="1">
    <citation type="submission" date="2018-06" db="EMBL/GenBank/DDBJ databases">
        <authorList>
            <consortium name="Pathogen Informatics"/>
            <person name="Doyle S."/>
        </authorList>
    </citation>
    <scope>NUCLEOTIDE SEQUENCE [LARGE SCALE GENOMIC DNA]</scope>
    <source>
        <strain evidence="1 2">NCTC9073</strain>
    </source>
</reference>
<keyword evidence="1" id="KW-0560">Oxidoreductase</keyword>
<dbReference type="AlphaFoldDB" id="A0A2X1N4Q4"/>
<gene>
    <name evidence="1" type="primary">nuoG_2</name>
    <name evidence="1" type="ORF">NCTC9073_04182</name>
</gene>
<dbReference type="Proteomes" id="UP000250780">
    <property type="component" value="Unassembled WGS sequence"/>
</dbReference>
<dbReference type="EMBL" id="UASD01000009">
    <property type="protein sequence ID" value="SPX16408.1"/>
    <property type="molecule type" value="Genomic_DNA"/>
</dbReference>
<evidence type="ECO:0000313" key="1">
    <source>
        <dbReference type="EMBL" id="SPX16408.1"/>
    </source>
</evidence>
<protein>
    <submittedName>
        <fullName evidence="1">NADH-quinone oxidoreductase subunit G</fullName>
        <ecNumber evidence="1">1.6.5.11</ecNumber>
    </submittedName>
</protein>
<evidence type="ECO:0000313" key="2">
    <source>
        <dbReference type="Proteomes" id="UP000250780"/>
    </source>
</evidence>
<dbReference type="GO" id="GO:0016491">
    <property type="term" value="F:oxidoreductase activity"/>
    <property type="evidence" value="ECO:0007669"/>
    <property type="project" value="UniProtKB-KW"/>
</dbReference>
<dbReference type="EC" id="1.6.5.11" evidence="1"/>
<proteinExistence type="predicted"/>